<protein>
    <submittedName>
        <fullName evidence="2">Uncharacterized protein</fullName>
    </submittedName>
</protein>
<dbReference type="Proteomes" id="UP000038010">
    <property type="component" value="Unassembled WGS sequence"/>
</dbReference>
<comment type="caution">
    <text evidence="2">The sequence shown here is derived from an EMBL/GenBank/DDBJ whole genome shotgun (WGS) entry which is preliminary data.</text>
</comment>
<dbReference type="RefSeq" id="XP_018003304.1">
    <property type="nucleotide sequence ID" value="XM_018147461.1"/>
</dbReference>
<dbReference type="VEuPathDB" id="FungiDB:AB675_7117"/>
<evidence type="ECO:0000256" key="1">
    <source>
        <dbReference type="SAM" id="MobiDB-lite"/>
    </source>
</evidence>
<dbReference type="EMBL" id="LFJN01000005">
    <property type="protein sequence ID" value="KPI43341.1"/>
    <property type="molecule type" value="Genomic_DNA"/>
</dbReference>
<reference evidence="2 3" key="1">
    <citation type="submission" date="2015-06" db="EMBL/GenBank/DDBJ databases">
        <title>Draft genome of the ant-associated black yeast Phialophora attae CBS 131958.</title>
        <authorList>
            <person name="Moreno L.F."/>
            <person name="Stielow B.J."/>
            <person name="de Hoog S."/>
            <person name="Vicente V.A."/>
            <person name="Weiss V.A."/>
            <person name="de Vries M."/>
            <person name="Cruz L.M."/>
            <person name="Souza E.M."/>
        </authorList>
    </citation>
    <scope>NUCLEOTIDE SEQUENCE [LARGE SCALE GENOMIC DNA]</scope>
    <source>
        <strain evidence="2 3">CBS 131958</strain>
    </source>
</reference>
<name>A0A0N0NPZ7_9EURO</name>
<evidence type="ECO:0000313" key="3">
    <source>
        <dbReference type="Proteomes" id="UP000038010"/>
    </source>
</evidence>
<dbReference type="GeneID" id="28739341"/>
<feature type="region of interest" description="Disordered" evidence="1">
    <location>
        <begin position="1"/>
        <end position="32"/>
    </location>
</feature>
<organism evidence="2 3">
    <name type="scientific">Cyphellophora attinorum</name>
    <dbReference type="NCBI Taxonomy" id="1664694"/>
    <lineage>
        <taxon>Eukaryota</taxon>
        <taxon>Fungi</taxon>
        <taxon>Dikarya</taxon>
        <taxon>Ascomycota</taxon>
        <taxon>Pezizomycotina</taxon>
        <taxon>Eurotiomycetes</taxon>
        <taxon>Chaetothyriomycetidae</taxon>
        <taxon>Chaetothyriales</taxon>
        <taxon>Cyphellophoraceae</taxon>
        <taxon>Cyphellophora</taxon>
    </lineage>
</organism>
<dbReference type="AlphaFoldDB" id="A0A0N0NPZ7"/>
<proteinExistence type="predicted"/>
<keyword evidence="3" id="KW-1185">Reference proteome</keyword>
<gene>
    <name evidence="2" type="ORF">AB675_7117</name>
</gene>
<sequence>MDDEDRVVWHSGRPSEDEVATTASSSHGPLGPLWPSVAEKASMFTTAGWTNPWERIQATTSLEPKYRHLEGPTLSDRTKLYAATDATHEDDSTATRILEAKVNAEMAYQYTLLAYILAVDGRQKNKSYAAILQARVDRYKYRLTRYRWEKLFKATNDVEGSRAVYMDEIKDETASSNNRRTLYRTVVQWLEKHDEVFRNMKKGWAKCRYVTERVFQEVVLFTAELCEERMELERVYREKAGKPPAFHQGNWTGPLRESD</sequence>
<evidence type="ECO:0000313" key="2">
    <source>
        <dbReference type="EMBL" id="KPI43341.1"/>
    </source>
</evidence>
<accession>A0A0N0NPZ7</accession>